<evidence type="ECO:0000313" key="1">
    <source>
        <dbReference type="EMBL" id="JAE18209.1"/>
    </source>
</evidence>
<accession>A0A0A9G430</accession>
<proteinExistence type="predicted"/>
<sequence length="44" mass="5067">MPLRAPSDSALKDARTLVTMSTFQQNFQLKQTIYPGKRIKNKSR</sequence>
<organism evidence="1">
    <name type="scientific">Arundo donax</name>
    <name type="common">Giant reed</name>
    <name type="synonym">Donax arundinaceus</name>
    <dbReference type="NCBI Taxonomy" id="35708"/>
    <lineage>
        <taxon>Eukaryota</taxon>
        <taxon>Viridiplantae</taxon>
        <taxon>Streptophyta</taxon>
        <taxon>Embryophyta</taxon>
        <taxon>Tracheophyta</taxon>
        <taxon>Spermatophyta</taxon>
        <taxon>Magnoliopsida</taxon>
        <taxon>Liliopsida</taxon>
        <taxon>Poales</taxon>
        <taxon>Poaceae</taxon>
        <taxon>PACMAD clade</taxon>
        <taxon>Arundinoideae</taxon>
        <taxon>Arundineae</taxon>
        <taxon>Arundo</taxon>
    </lineage>
</organism>
<name>A0A0A9G430_ARUDO</name>
<protein>
    <submittedName>
        <fullName evidence="1">Uncharacterized protein</fullName>
    </submittedName>
</protein>
<reference evidence="1" key="2">
    <citation type="journal article" date="2015" name="Data Brief">
        <title>Shoot transcriptome of the giant reed, Arundo donax.</title>
        <authorList>
            <person name="Barrero R.A."/>
            <person name="Guerrero F.D."/>
            <person name="Moolhuijzen P."/>
            <person name="Goolsby J.A."/>
            <person name="Tidwell J."/>
            <person name="Bellgard S.E."/>
            <person name="Bellgard M.I."/>
        </authorList>
    </citation>
    <scope>NUCLEOTIDE SEQUENCE</scope>
    <source>
        <tissue evidence="1">Shoot tissue taken approximately 20 cm above the soil surface</tissue>
    </source>
</reference>
<dbReference type="AlphaFoldDB" id="A0A0A9G430"/>
<dbReference type="EMBL" id="GBRH01179687">
    <property type="protein sequence ID" value="JAE18209.1"/>
    <property type="molecule type" value="Transcribed_RNA"/>
</dbReference>
<reference evidence="1" key="1">
    <citation type="submission" date="2014-09" db="EMBL/GenBank/DDBJ databases">
        <authorList>
            <person name="Magalhaes I.L.F."/>
            <person name="Oliveira U."/>
            <person name="Santos F.R."/>
            <person name="Vidigal T.H.D.A."/>
            <person name="Brescovit A.D."/>
            <person name="Santos A.J."/>
        </authorList>
    </citation>
    <scope>NUCLEOTIDE SEQUENCE</scope>
    <source>
        <tissue evidence="1">Shoot tissue taken approximately 20 cm above the soil surface</tissue>
    </source>
</reference>